<keyword evidence="1" id="KW-0812">Transmembrane</keyword>
<evidence type="ECO:0000256" key="1">
    <source>
        <dbReference type="SAM" id="Phobius"/>
    </source>
</evidence>
<protein>
    <submittedName>
        <fullName evidence="2">Uncharacterized protein</fullName>
    </submittedName>
</protein>
<gene>
    <name evidence="2" type="ORF">V7S43_007572</name>
</gene>
<dbReference type="EMBL" id="JBIMZQ010000014">
    <property type="protein sequence ID" value="KAL3667345.1"/>
    <property type="molecule type" value="Genomic_DNA"/>
</dbReference>
<proteinExistence type="predicted"/>
<evidence type="ECO:0000313" key="3">
    <source>
        <dbReference type="Proteomes" id="UP001632037"/>
    </source>
</evidence>
<dbReference type="Proteomes" id="UP001632037">
    <property type="component" value="Unassembled WGS sequence"/>
</dbReference>
<comment type="caution">
    <text evidence="2">The sequence shown here is derived from an EMBL/GenBank/DDBJ whole genome shotgun (WGS) entry which is preliminary data.</text>
</comment>
<name>A0ABD3FNZ4_9STRA</name>
<evidence type="ECO:0000313" key="2">
    <source>
        <dbReference type="EMBL" id="KAL3667345.1"/>
    </source>
</evidence>
<keyword evidence="1" id="KW-1133">Transmembrane helix</keyword>
<keyword evidence="1" id="KW-0472">Membrane</keyword>
<organism evidence="2 3">
    <name type="scientific">Phytophthora oleae</name>
    <dbReference type="NCBI Taxonomy" id="2107226"/>
    <lineage>
        <taxon>Eukaryota</taxon>
        <taxon>Sar</taxon>
        <taxon>Stramenopiles</taxon>
        <taxon>Oomycota</taxon>
        <taxon>Peronosporomycetes</taxon>
        <taxon>Peronosporales</taxon>
        <taxon>Peronosporaceae</taxon>
        <taxon>Phytophthora</taxon>
    </lineage>
</organism>
<feature type="transmembrane region" description="Helical" evidence="1">
    <location>
        <begin position="30"/>
        <end position="51"/>
    </location>
</feature>
<dbReference type="AlphaFoldDB" id="A0ABD3FNZ4"/>
<accession>A0ABD3FNZ4</accession>
<reference evidence="2 3" key="1">
    <citation type="submission" date="2024-09" db="EMBL/GenBank/DDBJ databases">
        <title>Genome sequencing and assembly of Phytophthora oleae, isolate VK10A, causative agent of rot of olive drupes.</title>
        <authorList>
            <person name="Conti Taguali S."/>
            <person name="Riolo M."/>
            <person name="La Spada F."/>
            <person name="Cacciola S.O."/>
            <person name="Dionisio G."/>
        </authorList>
    </citation>
    <scope>NUCLEOTIDE SEQUENCE [LARGE SCALE GENOMIC DNA]</scope>
    <source>
        <strain evidence="2 3">VK10A</strain>
    </source>
</reference>
<keyword evidence="3" id="KW-1185">Reference proteome</keyword>
<sequence length="74" mass="8074">MAREDEKARLLPAVQAIYGSTSNKIKIKRCLITLGIATAVVVAGLSVWWLFFDDYKAVVVVDEFICGDIKNAAG</sequence>